<protein>
    <submittedName>
        <fullName evidence="1">Uncharacterized protein</fullName>
    </submittedName>
</protein>
<reference evidence="1 2" key="1">
    <citation type="submission" date="2018-10" db="EMBL/GenBank/DDBJ databases">
        <authorList>
            <person name="Chen X."/>
        </authorList>
    </citation>
    <scope>NUCLEOTIDE SEQUENCE [LARGE SCALE GENOMIC DNA]</scope>
    <source>
        <strain evidence="1 2">YIM 102668</strain>
    </source>
</reference>
<comment type="caution">
    <text evidence="1">The sequence shown here is derived from an EMBL/GenBank/DDBJ whole genome shotgun (WGS) entry which is preliminary data.</text>
</comment>
<dbReference type="Proteomes" id="UP000275348">
    <property type="component" value="Unassembled WGS sequence"/>
</dbReference>
<keyword evidence="2" id="KW-1185">Reference proteome</keyword>
<evidence type="ECO:0000313" key="2">
    <source>
        <dbReference type="Proteomes" id="UP000275348"/>
    </source>
</evidence>
<gene>
    <name evidence="1" type="ORF">EAH69_09260</name>
</gene>
<dbReference type="EMBL" id="RDOJ01000012">
    <property type="protein sequence ID" value="RLZ08701.1"/>
    <property type="molecule type" value="Genomic_DNA"/>
</dbReference>
<name>A0A3L9M7C7_9FLAO</name>
<dbReference type="AlphaFoldDB" id="A0A3L9M7C7"/>
<sequence>MSKENNKIYFSNSPFINGHKVVDFVWNARLDENYNIVMDLHLESDQYDEEDEYADIIEEIDDVSDEMTEKSHWINYDHCVLSSTFWANKGIPIASDADKLDFANLNNQTFLLDTLPIDLSNPEEDFAFGISMLGKDVVVNNEITFLDTEEFGVFDIKWKGKVVNTYVGENIIDYDFYVYMKRIKFGGIKIDSSLKSEEVFKFFNSKLVNIDEFELIETEENSLEDYILRLKMK</sequence>
<dbReference type="RefSeq" id="WP_121934920.1">
    <property type="nucleotide sequence ID" value="NZ_RDOJ01000012.1"/>
</dbReference>
<evidence type="ECO:0000313" key="1">
    <source>
        <dbReference type="EMBL" id="RLZ08701.1"/>
    </source>
</evidence>
<proteinExistence type="predicted"/>
<organism evidence="1 2">
    <name type="scientific">Faecalibacter macacae</name>
    <dbReference type="NCBI Taxonomy" id="1859289"/>
    <lineage>
        <taxon>Bacteria</taxon>
        <taxon>Pseudomonadati</taxon>
        <taxon>Bacteroidota</taxon>
        <taxon>Flavobacteriia</taxon>
        <taxon>Flavobacteriales</taxon>
        <taxon>Weeksellaceae</taxon>
        <taxon>Faecalibacter</taxon>
    </lineage>
</organism>
<dbReference type="OrthoDB" id="3727885at2"/>
<accession>A0A3L9M7C7</accession>